<gene>
    <name evidence="2" type="ORF">SAMN05216551_101204</name>
</gene>
<dbReference type="Proteomes" id="UP000243719">
    <property type="component" value="Unassembled WGS sequence"/>
</dbReference>
<dbReference type="GO" id="GO:0005737">
    <property type="term" value="C:cytoplasm"/>
    <property type="evidence" value="ECO:0007669"/>
    <property type="project" value="TreeGrafter"/>
</dbReference>
<dbReference type="PANTHER" id="PTHR48079">
    <property type="entry name" value="PROTEIN YEEZ"/>
    <property type="match status" value="1"/>
</dbReference>
<proteinExistence type="predicted"/>
<protein>
    <submittedName>
        <fullName evidence="2">Dihydroflavonol-4-reductase</fullName>
    </submittedName>
</protein>
<sequence length="340" mass="36857">MTRGSAAAVDADRVLVTGASGFVGAAVARAVRRAGYRTRVLVRPTSASTNIAGQDFDVALGDLRDPASLDAALRGVRFVFHVAADYRLWAADPEEIVRANREGTGNIMEAALRAGVERVVYTSSVATLRVGDTVVPVDESRPATAEQTIGAYKRSKVVAERLVETMVAERGLPAVIVNPSTPIGPRDVRPTPTGRIIVEAARGRMPAFVDTGLNFVHVDDVAEGHLLALTRGQLGRRYILGGEDVMLGTLLAEIAARTGRRAPTVRLPRAPLYPLAALAEFGARFTGKEPLLTRDALRMSRYRMFFDSSRAKLELGYRARPYVEGLQDALDWFDVNGYLR</sequence>
<dbReference type="AlphaFoldDB" id="A0A1H2PIW1"/>
<dbReference type="EMBL" id="FNLO01000001">
    <property type="protein sequence ID" value="SDV46254.1"/>
    <property type="molecule type" value="Genomic_DNA"/>
</dbReference>
<dbReference type="OrthoDB" id="9803010at2"/>
<evidence type="ECO:0000313" key="3">
    <source>
        <dbReference type="Proteomes" id="UP000243719"/>
    </source>
</evidence>
<dbReference type="InterPro" id="IPR001509">
    <property type="entry name" value="Epimerase_deHydtase"/>
</dbReference>
<evidence type="ECO:0000313" key="2">
    <source>
        <dbReference type="EMBL" id="SDV46254.1"/>
    </source>
</evidence>
<name>A0A1H2PIW1_9BURK</name>
<keyword evidence="3" id="KW-1185">Reference proteome</keyword>
<dbReference type="PANTHER" id="PTHR48079:SF6">
    <property type="entry name" value="NAD(P)-BINDING DOMAIN-CONTAINING PROTEIN-RELATED"/>
    <property type="match status" value="1"/>
</dbReference>
<evidence type="ECO:0000259" key="1">
    <source>
        <dbReference type="Pfam" id="PF01370"/>
    </source>
</evidence>
<feature type="domain" description="NAD-dependent epimerase/dehydratase" evidence="1">
    <location>
        <begin position="14"/>
        <end position="241"/>
    </location>
</feature>
<dbReference type="STRING" id="1770053.SAMN05216551_101204"/>
<dbReference type="InterPro" id="IPR017829">
    <property type="entry name" value="Hopanoid-assoc_sugar_epimerase"/>
</dbReference>
<dbReference type="InterPro" id="IPR051783">
    <property type="entry name" value="NAD(P)-dependent_oxidoreduct"/>
</dbReference>
<dbReference type="GO" id="GO:0004029">
    <property type="term" value="F:aldehyde dehydrogenase (NAD+) activity"/>
    <property type="evidence" value="ECO:0007669"/>
    <property type="project" value="TreeGrafter"/>
</dbReference>
<dbReference type="InterPro" id="IPR036291">
    <property type="entry name" value="NAD(P)-bd_dom_sf"/>
</dbReference>
<organism evidence="2 3">
    <name type="scientific">Chitinasiproducens palmae</name>
    <dbReference type="NCBI Taxonomy" id="1770053"/>
    <lineage>
        <taxon>Bacteria</taxon>
        <taxon>Pseudomonadati</taxon>
        <taxon>Pseudomonadota</taxon>
        <taxon>Betaproteobacteria</taxon>
        <taxon>Burkholderiales</taxon>
        <taxon>Burkholderiaceae</taxon>
        <taxon>Chitinasiproducens</taxon>
    </lineage>
</organism>
<dbReference type="Pfam" id="PF01370">
    <property type="entry name" value="Epimerase"/>
    <property type="match status" value="1"/>
</dbReference>
<dbReference type="NCBIfam" id="TIGR03466">
    <property type="entry name" value="HpnA"/>
    <property type="match status" value="1"/>
</dbReference>
<dbReference type="SUPFAM" id="SSF51735">
    <property type="entry name" value="NAD(P)-binding Rossmann-fold domains"/>
    <property type="match status" value="1"/>
</dbReference>
<reference evidence="3" key="1">
    <citation type="submission" date="2016-09" db="EMBL/GenBank/DDBJ databases">
        <authorList>
            <person name="Varghese N."/>
            <person name="Submissions S."/>
        </authorList>
    </citation>
    <scope>NUCLEOTIDE SEQUENCE [LARGE SCALE GENOMIC DNA]</scope>
    <source>
        <strain evidence="3">JS23</strain>
    </source>
</reference>
<accession>A0A1H2PIW1</accession>
<dbReference type="Gene3D" id="3.40.50.720">
    <property type="entry name" value="NAD(P)-binding Rossmann-like Domain"/>
    <property type="match status" value="1"/>
</dbReference>
<dbReference type="CDD" id="cd05228">
    <property type="entry name" value="AR_FR_like_1_SDR_e"/>
    <property type="match status" value="1"/>
</dbReference>